<organism evidence="1 2">
    <name type="scientific">Brachionus calyciflorus</name>
    <dbReference type="NCBI Taxonomy" id="104777"/>
    <lineage>
        <taxon>Eukaryota</taxon>
        <taxon>Metazoa</taxon>
        <taxon>Spiralia</taxon>
        <taxon>Gnathifera</taxon>
        <taxon>Rotifera</taxon>
        <taxon>Eurotatoria</taxon>
        <taxon>Monogononta</taxon>
        <taxon>Pseudotrocha</taxon>
        <taxon>Ploima</taxon>
        <taxon>Brachionidae</taxon>
        <taxon>Brachionus</taxon>
    </lineage>
</organism>
<feature type="non-terminal residue" evidence="1">
    <location>
        <position position="1"/>
    </location>
</feature>
<evidence type="ECO:0000313" key="2">
    <source>
        <dbReference type="Proteomes" id="UP000663879"/>
    </source>
</evidence>
<dbReference type="EMBL" id="CAJNOC010003407">
    <property type="protein sequence ID" value="CAF0981250.1"/>
    <property type="molecule type" value="Genomic_DNA"/>
</dbReference>
<name>A0A814FH23_9BILA</name>
<keyword evidence="2" id="KW-1185">Reference proteome</keyword>
<comment type="caution">
    <text evidence="1">The sequence shown here is derived from an EMBL/GenBank/DDBJ whole genome shotgun (WGS) entry which is preliminary data.</text>
</comment>
<reference evidence="1" key="1">
    <citation type="submission" date="2021-02" db="EMBL/GenBank/DDBJ databases">
        <authorList>
            <person name="Nowell W R."/>
        </authorList>
    </citation>
    <scope>NUCLEOTIDE SEQUENCE</scope>
    <source>
        <strain evidence="1">Ploen Becks lab</strain>
    </source>
</reference>
<dbReference type="AlphaFoldDB" id="A0A814FH23"/>
<sequence length="94" mass="10825">DDLIIFVGKPQIPGALDDGNEANNSFNTFAEVKLNSNVSLSSLSTRFLSIKSEHSWKVDFEDEEIVKKSIEHITKLIFIFSHFPIKPYWANWIR</sequence>
<accession>A0A814FH23</accession>
<gene>
    <name evidence="1" type="ORF">OXX778_LOCUS15433</name>
</gene>
<evidence type="ECO:0000313" key="1">
    <source>
        <dbReference type="EMBL" id="CAF0981250.1"/>
    </source>
</evidence>
<protein>
    <submittedName>
        <fullName evidence="1">Uncharacterized protein</fullName>
    </submittedName>
</protein>
<dbReference type="Proteomes" id="UP000663879">
    <property type="component" value="Unassembled WGS sequence"/>
</dbReference>
<proteinExistence type="predicted"/>